<dbReference type="EMBL" id="CP171742">
    <property type="protein sequence ID" value="XKR69609.1"/>
    <property type="molecule type" value="Genomic_DNA"/>
</dbReference>
<protein>
    <submittedName>
        <fullName evidence="1">Metallophosphoesterase</fullName>
    </submittedName>
</protein>
<keyword evidence="2" id="KW-1185">Reference proteome</keyword>
<evidence type="ECO:0000313" key="2">
    <source>
        <dbReference type="Proteomes" id="UP001234913"/>
    </source>
</evidence>
<name>A0ACD5FNV6_STAHY</name>
<dbReference type="Proteomes" id="UP001234913">
    <property type="component" value="Chromosome"/>
</dbReference>
<reference evidence="1" key="1">
    <citation type="submission" date="2024-09" db="EMBL/GenBank/DDBJ databases">
        <authorList>
            <person name="Gagne-Thivierge C."/>
        </authorList>
    </citation>
    <scope>NUCLEOTIDE SEQUENCE</scope>
    <source>
        <strain evidence="1">SC310</strain>
    </source>
</reference>
<sequence length="253" mass="29420">MNNKSYEKHKKSVKAFINRLIENSYIIDNNVLIIAGDISHYNYVTYWVIEEFSNHFKKVFFVNGNHDYYLITRSQRSKYRNDSLSRVFELNNLLSQLNNVTFFSSFTGNVTEKYGGVRFAGCTMTSLPIGEEEISFYNGFMNDKKYISHEPKLYNDKDINAYNTVISDFRPNIFISHNPLVRTYSHNKHLNDGSIGSYMCIVERHIAPINIFGHVHESDVCYEVANSKHISNALGYPTENLNSKIKTFNFKVR</sequence>
<gene>
    <name evidence="1" type="ORF">QUC96_001800</name>
</gene>
<organism evidence="1 2">
    <name type="scientific">Staphylococcus hyicus</name>
    <dbReference type="NCBI Taxonomy" id="1284"/>
    <lineage>
        <taxon>Bacteria</taxon>
        <taxon>Bacillati</taxon>
        <taxon>Bacillota</taxon>
        <taxon>Bacilli</taxon>
        <taxon>Bacillales</taxon>
        <taxon>Staphylococcaceae</taxon>
        <taxon>Staphylococcus</taxon>
    </lineage>
</organism>
<evidence type="ECO:0000313" key="1">
    <source>
        <dbReference type="EMBL" id="XKR69609.1"/>
    </source>
</evidence>
<accession>A0ACD5FNV6</accession>
<proteinExistence type="predicted"/>